<feature type="transmembrane region" description="Helical" evidence="6">
    <location>
        <begin position="138"/>
        <end position="157"/>
    </location>
</feature>
<evidence type="ECO:0000256" key="5">
    <source>
        <dbReference type="ARBA" id="ARBA00023136"/>
    </source>
</evidence>
<dbReference type="Pfam" id="PF03600">
    <property type="entry name" value="CitMHS"/>
    <property type="match status" value="1"/>
</dbReference>
<feature type="transmembrane region" description="Helical" evidence="6">
    <location>
        <begin position="29"/>
        <end position="51"/>
    </location>
</feature>
<organism evidence="8 9">
    <name type="scientific">Caproiciproducens faecalis</name>
    <dbReference type="NCBI Taxonomy" id="2820301"/>
    <lineage>
        <taxon>Bacteria</taxon>
        <taxon>Bacillati</taxon>
        <taxon>Bacillota</taxon>
        <taxon>Clostridia</taxon>
        <taxon>Eubacteriales</taxon>
        <taxon>Acutalibacteraceae</taxon>
        <taxon>Caproiciproducens</taxon>
    </lineage>
</organism>
<feature type="transmembrane region" description="Helical" evidence="6">
    <location>
        <begin position="287"/>
        <end position="305"/>
    </location>
</feature>
<dbReference type="EMBL" id="JAGFNZ010000001">
    <property type="protein sequence ID" value="MBW7571516.1"/>
    <property type="molecule type" value="Genomic_DNA"/>
</dbReference>
<keyword evidence="5 6" id="KW-0472">Membrane</keyword>
<accession>A0ABS7DLT7</accession>
<feature type="transmembrane region" description="Helical" evidence="6">
    <location>
        <begin position="234"/>
        <end position="267"/>
    </location>
</feature>
<dbReference type="InterPro" id="IPR004680">
    <property type="entry name" value="Cit_transptr-like_dom"/>
</dbReference>
<dbReference type="Proteomes" id="UP000719942">
    <property type="component" value="Unassembled WGS sequence"/>
</dbReference>
<gene>
    <name evidence="8" type="ORF">J5W02_01705</name>
</gene>
<keyword evidence="9" id="KW-1185">Reference proteome</keyword>
<protein>
    <submittedName>
        <fullName evidence="8">Citrate transporter</fullName>
    </submittedName>
</protein>
<feature type="domain" description="Citrate transporter-like" evidence="7">
    <location>
        <begin position="16"/>
        <end position="378"/>
    </location>
</feature>
<comment type="subcellular location">
    <subcellularLocation>
        <location evidence="1">Membrane</location>
        <topology evidence="1">Multi-pass membrane protein</topology>
    </subcellularLocation>
</comment>
<feature type="transmembrane region" description="Helical" evidence="6">
    <location>
        <begin position="410"/>
        <end position="432"/>
    </location>
</feature>
<evidence type="ECO:0000256" key="3">
    <source>
        <dbReference type="ARBA" id="ARBA00022692"/>
    </source>
</evidence>
<evidence type="ECO:0000256" key="1">
    <source>
        <dbReference type="ARBA" id="ARBA00004141"/>
    </source>
</evidence>
<dbReference type="RefSeq" id="WP_219963922.1">
    <property type="nucleotide sequence ID" value="NZ_JAGFNZ010000001.1"/>
</dbReference>
<reference evidence="8 9" key="1">
    <citation type="submission" date="2021-03" db="EMBL/GenBank/DDBJ databases">
        <title>Caproiciproducens sp. nov. isolated from feces of cow.</title>
        <authorList>
            <person name="Choi J.-Y."/>
        </authorList>
    </citation>
    <scope>NUCLEOTIDE SEQUENCE [LARGE SCALE GENOMIC DNA]</scope>
    <source>
        <strain evidence="8 9">AGMB10547</strain>
    </source>
</reference>
<feature type="transmembrane region" description="Helical" evidence="6">
    <location>
        <begin position="373"/>
        <end position="395"/>
    </location>
</feature>
<keyword evidence="2" id="KW-0813">Transport</keyword>
<keyword evidence="3 6" id="KW-0812">Transmembrane</keyword>
<sequence length="433" mass="46415">MTLALLGYLTVIVFLVVISSKKVSPLVTIVVVPTIFGLIGGFGMETFKFALDGVKGVASTFSMILFAVLYFSIMVAVGLFDPMMDKILSMVKGDPVKIMVGASLMAAIVSCGGDGSTTFLVTCTAMVPIFNKLKMNKLYLACVIIMQNTILNLLPWGGPMARVVSVLNVDAGQLTAMMAPAMALGILYSLGVAYYLGVKERKRLGISNLGIDISELKVEVSPEELALKRPKLFWVNLIVTLVVVAVLLLGMIPATMCFAVGTMIALTINFPNIKEQRSVINQNASEIMNVVIMVVGAGVLMGVLNGTGMSDAIGKSLVSLMPASMSKYFGLVIAFISAPGTVALSNDAFYYGVMPVLSHTAIAYGFTELQIAFASMIGQAFHQLSPLVAAIYLLIELTDINLDKYQKYTFLWFCGLFVIYLVCGIFSGNLILA</sequence>
<evidence type="ECO:0000313" key="8">
    <source>
        <dbReference type="EMBL" id="MBW7571516.1"/>
    </source>
</evidence>
<comment type="caution">
    <text evidence="8">The sequence shown here is derived from an EMBL/GenBank/DDBJ whole genome shotgun (WGS) entry which is preliminary data.</text>
</comment>
<evidence type="ECO:0000313" key="9">
    <source>
        <dbReference type="Proteomes" id="UP000719942"/>
    </source>
</evidence>
<feature type="transmembrane region" description="Helical" evidence="6">
    <location>
        <begin position="100"/>
        <end position="126"/>
    </location>
</feature>
<name>A0ABS7DLT7_9FIRM</name>
<evidence type="ECO:0000256" key="6">
    <source>
        <dbReference type="SAM" id="Phobius"/>
    </source>
</evidence>
<feature type="transmembrane region" description="Helical" evidence="6">
    <location>
        <begin position="177"/>
        <end position="197"/>
    </location>
</feature>
<proteinExistence type="predicted"/>
<evidence type="ECO:0000256" key="2">
    <source>
        <dbReference type="ARBA" id="ARBA00022448"/>
    </source>
</evidence>
<keyword evidence="4 6" id="KW-1133">Transmembrane helix</keyword>
<feature type="transmembrane region" description="Helical" evidence="6">
    <location>
        <begin position="348"/>
        <end position="366"/>
    </location>
</feature>
<dbReference type="InterPro" id="IPR014738">
    <property type="entry name" value="Citrate_transporter"/>
</dbReference>
<feature type="transmembrane region" description="Helical" evidence="6">
    <location>
        <begin position="63"/>
        <end position="80"/>
    </location>
</feature>
<evidence type="ECO:0000256" key="4">
    <source>
        <dbReference type="ARBA" id="ARBA00022989"/>
    </source>
</evidence>
<evidence type="ECO:0000259" key="7">
    <source>
        <dbReference type="Pfam" id="PF03600"/>
    </source>
</evidence>
<feature type="transmembrane region" description="Helical" evidence="6">
    <location>
        <begin position="317"/>
        <end position="336"/>
    </location>
</feature>
<dbReference type="NCBIfam" id="TIGR00784">
    <property type="entry name" value="citMHS"/>
    <property type="match status" value="1"/>
</dbReference>